<evidence type="ECO:0000256" key="11">
    <source>
        <dbReference type="ARBA" id="ARBA00022989"/>
    </source>
</evidence>
<dbReference type="InterPro" id="IPR024605">
    <property type="entry name" value="NADP_transhyd_a_C"/>
</dbReference>
<dbReference type="NCBIfam" id="NF006942">
    <property type="entry name" value="PRK09424.1"/>
    <property type="match status" value="1"/>
</dbReference>
<feature type="domain" description="Alanine dehydrogenase/pyridine nucleotide transhydrogenase N-terminal" evidence="19">
    <location>
        <begin position="4"/>
        <end position="137"/>
    </location>
</feature>
<evidence type="ECO:0000256" key="17">
    <source>
        <dbReference type="SAM" id="Phobius"/>
    </source>
</evidence>
<proteinExistence type="inferred from homology"/>
<dbReference type="SMART" id="SM01003">
    <property type="entry name" value="AlaDh_PNT_N"/>
    <property type="match status" value="1"/>
</dbReference>
<keyword evidence="9 16" id="KW-0521">NADP</keyword>
<feature type="domain" description="Alanine dehydrogenase/pyridine nucleotide transhydrogenase NAD(H)-binding" evidence="18">
    <location>
        <begin position="146"/>
        <end position="311"/>
    </location>
</feature>
<dbReference type="GO" id="GO:0050661">
    <property type="term" value="F:NADP binding"/>
    <property type="evidence" value="ECO:0007669"/>
    <property type="project" value="TreeGrafter"/>
</dbReference>
<dbReference type="RefSeq" id="WP_119530033.1">
    <property type="nucleotide sequence ID" value="NZ_JBHSSP010000021.1"/>
</dbReference>
<dbReference type="OrthoDB" id="9804592at2"/>
<dbReference type="FunFam" id="3.40.50.720:FF:000028">
    <property type="entry name" value="NAD(P) transhydrogenase subunit alpha"/>
    <property type="match status" value="1"/>
</dbReference>
<comment type="function">
    <text evidence="1 16">The transhydrogenation between NADH and NADP is coupled to respiration and ATP hydrolysis and functions as a proton pump across the membrane.</text>
</comment>
<dbReference type="InterPro" id="IPR007886">
    <property type="entry name" value="AlaDH/PNT_N"/>
</dbReference>
<dbReference type="EC" id="7.1.1.1" evidence="4 16"/>
<dbReference type="PANTHER" id="PTHR10160">
    <property type="entry name" value="NAD(P) TRANSHYDROGENASE"/>
    <property type="match status" value="1"/>
</dbReference>
<organism evidence="20 21">
    <name type="scientific">Psittacicella hinzii</name>
    <dbReference type="NCBI Taxonomy" id="2028575"/>
    <lineage>
        <taxon>Bacteria</taxon>
        <taxon>Pseudomonadati</taxon>
        <taxon>Pseudomonadota</taxon>
        <taxon>Gammaproteobacteria</taxon>
        <taxon>Pasteurellales</taxon>
        <taxon>Psittacicellaceae</taxon>
        <taxon>Psittacicella</taxon>
    </lineage>
</organism>
<dbReference type="Proteomes" id="UP000265916">
    <property type="component" value="Unassembled WGS sequence"/>
</dbReference>
<evidence type="ECO:0000256" key="6">
    <source>
        <dbReference type="ARBA" id="ARBA00022519"/>
    </source>
</evidence>
<evidence type="ECO:0000256" key="12">
    <source>
        <dbReference type="ARBA" id="ARBA00023027"/>
    </source>
</evidence>
<evidence type="ECO:0000256" key="3">
    <source>
        <dbReference type="ARBA" id="ARBA00005689"/>
    </source>
</evidence>
<name>A0A3A1YS33_9GAMM</name>
<dbReference type="NCBIfam" id="TIGR00561">
    <property type="entry name" value="pntA"/>
    <property type="match status" value="1"/>
</dbReference>
<feature type="transmembrane region" description="Helical" evidence="17">
    <location>
        <begin position="409"/>
        <end position="425"/>
    </location>
</feature>
<evidence type="ECO:0000313" key="20">
    <source>
        <dbReference type="EMBL" id="RIY40465.1"/>
    </source>
</evidence>
<keyword evidence="5" id="KW-1003">Cell membrane</keyword>
<comment type="catalytic activity">
    <reaction evidence="14 16">
        <text>NAD(+) + NADPH + H(+)(in) = NADH + NADP(+) + H(+)(out)</text>
        <dbReference type="Rhea" id="RHEA:47992"/>
        <dbReference type="ChEBI" id="CHEBI:15378"/>
        <dbReference type="ChEBI" id="CHEBI:57540"/>
        <dbReference type="ChEBI" id="CHEBI:57783"/>
        <dbReference type="ChEBI" id="CHEBI:57945"/>
        <dbReference type="ChEBI" id="CHEBI:58349"/>
        <dbReference type="EC" id="7.1.1.1"/>
    </reaction>
</comment>
<evidence type="ECO:0000313" key="21">
    <source>
        <dbReference type="Proteomes" id="UP000265916"/>
    </source>
</evidence>
<dbReference type="GO" id="GO:0005886">
    <property type="term" value="C:plasma membrane"/>
    <property type="evidence" value="ECO:0007669"/>
    <property type="project" value="UniProtKB-SubCell"/>
</dbReference>
<dbReference type="Pfam" id="PF01262">
    <property type="entry name" value="AlaDh_PNT_C"/>
    <property type="match status" value="1"/>
</dbReference>
<dbReference type="AlphaFoldDB" id="A0A3A1YS33"/>
<evidence type="ECO:0000256" key="16">
    <source>
        <dbReference type="PIRNR" id="PIRNR000203"/>
    </source>
</evidence>
<dbReference type="GO" id="GO:0006740">
    <property type="term" value="P:NADPH regeneration"/>
    <property type="evidence" value="ECO:0007669"/>
    <property type="project" value="TreeGrafter"/>
</dbReference>
<reference evidence="20 21" key="1">
    <citation type="submission" date="2017-08" db="EMBL/GenBank/DDBJ databases">
        <title>Reclassification of Bisgaard taxon 37 and 44.</title>
        <authorList>
            <person name="Christensen H."/>
        </authorList>
    </citation>
    <scope>NUCLEOTIDE SEQUENCE [LARGE SCALE GENOMIC DNA]</scope>
    <source>
        <strain evidence="20 21">111</strain>
    </source>
</reference>
<evidence type="ECO:0000259" key="18">
    <source>
        <dbReference type="SMART" id="SM01002"/>
    </source>
</evidence>
<evidence type="ECO:0000256" key="8">
    <source>
        <dbReference type="ARBA" id="ARBA00022741"/>
    </source>
</evidence>
<dbReference type="PIRSF" id="PIRSF000203">
    <property type="entry name" value="NADP_transhydrogenase_alpha"/>
    <property type="match status" value="1"/>
</dbReference>
<evidence type="ECO:0000256" key="2">
    <source>
        <dbReference type="ARBA" id="ARBA00004429"/>
    </source>
</evidence>
<evidence type="ECO:0000256" key="7">
    <source>
        <dbReference type="ARBA" id="ARBA00022692"/>
    </source>
</evidence>
<keyword evidence="21" id="KW-1185">Reference proteome</keyword>
<dbReference type="GO" id="GO:0008750">
    <property type="term" value="F:proton-translocating NAD(P)+ transhydrogenase activity"/>
    <property type="evidence" value="ECO:0007669"/>
    <property type="project" value="UniProtKB-EC"/>
</dbReference>
<dbReference type="SUPFAM" id="SSF52283">
    <property type="entry name" value="Formate/glycerate dehydrogenase catalytic domain-like"/>
    <property type="match status" value="1"/>
</dbReference>
<evidence type="ECO:0000256" key="15">
    <source>
        <dbReference type="ARBA" id="ARBA00071831"/>
    </source>
</evidence>
<feature type="transmembrane region" description="Helical" evidence="17">
    <location>
        <begin position="437"/>
        <end position="455"/>
    </location>
</feature>
<dbReference type="SMART" id="SM01002">
    <property type="entry name" value="AlaDh_PNT_C"/>
    <property type="match status" value="1"/>
</dbReference>
<evidence type="ECO:0000256" key="5">
    <source>
        <dbReference type="ARBA" id="ARBA00022475"/>
    </source>
</evidence>
<keyword evidence="7 17" id="KW-0812">Transmembrane</keyword>
<dbReference type="Gene3D" id="3.40.50.720">
    <property type="entry name" value="NAD(P)-binding Rossmann-like Domain"/>
    <property type="match status" value="2"/>
</dbReference>
<comment type="subcellular location">
    <subcellularLocation>
        <location evidence="2">Cell inner membrane</location>
        <topology evidence="2">Multi-pass membrane protein</topology>
    </subcellularLocation>
</comment>
<dbReference type="InterPro" id="IPR007698">
    <property type="entry name" value="AlaDH/PNT_NAD(H)-bd"/>
</dbReference>
<dbReference type="InterPro" id="IPR036291">
    <property type="entry name" value="NAD(P)-bd_dom_sf"/>
</dbReference>
<evidence type="ECO:0000259" key="19">
    <source>
        <dbReference type="SMART" id="SM01003"/>
    </source>
</evidence>
<keyword evidence="6" id="KW-0997">Cell inner membrane</keyword>
<keyword evidence="12 16" id="KW-0520">NAD</keyword>
<evidence type="ECO:0000256" key="9">
    <source>
        <dbReference type="ARBA" id="ARBA00022857"/>
    </source>
</evidence>
<evidence type="ECO:0000256" key="13">
    <source>
        <dbReference type="ARBA" id="ARBA00023136"/>
    </source>
</evidence>
<dbReference type="InterPro" id="IPR026255">
    <property type="entry name" value="NADP_transhyd_a"/>
</dbReference>
<comment type="caution">
    <text evidence="20">The sequence shown here is derived from an EMBL/GenBank/DDBJ whole genome shotgun (WGS) entry which is preliminary data.</text>
</comment>
<dbReference type="SUPFAM" id="SSF51735">
    <property type="entry name" value="NAD(P)-binding Rossmann-fold domains"/>
    <property type="match status" value="1"/>
</dbReference>
<feature type="transmembrane region" description="Helical" evidence="17">
    <location>
        <begin position="488"/>
        <end position="512"/>
    </location>
</feature>
<protein>
    <recommendedName>
        <fullName evidence="15 16">NAD(P) transhydrogenase subunit alpha</fullName>
        <ecNumber evidence="4 16">7.1.1.1</ecNumber>
    </recommendedName>
</protein>
<evidence type="ECO:0000256" key="1">
    <source>
        <dbReference type="ARBA" id="ARBA00003943"/>
    </source>
</evidence>
<keyword evidence="13 17" id="KW-0472">Membrane</keyword>
<keyword evidence="8 16" id="KW-0547">Nucleotide-binding</keyword>
<gene>
    <name evidence="20" type="ORF">CKF58_00495</name>
</gene>
<dbReference type="CDD" id="cd05304">
    <property type="entry name" value="Rubrum_tdh"/>
    <property type="match status" value="1"/>
</dbReference>
<evidence type="ECO:0000256" key="10">
    <source>
        <dbReference type="ARBA" id="ARBA00022967"/>
    </source>
</evidence>
<dbReference type="Pfam" id="PF05222">
    <property type="entry name" value="AlaDh_PNT_N"/>
    <property type="match status" value="1"/>
</dbReference>
<accession>A0A3A1YS33</accession>
<evidence type="ECO:0000256" key="14">
    <source>
        <dbReference type="ARBA" id="ARBA00048202"/>
    </source>
</evidence>
<dbReference type="Pfam" id="PF12769">
    <property type="entry name" value="PNTB_4TM"/>
    <property type="match status" value="1"/>
</dbReference>
<evidence type="ECO:0000256" key="4">
    <source>
        <dbReference type="ARBA" id="ARBA00012943"/>
    </source>
</evidence>
<keyword evidence="10 16" id="KW-1278">Translocase</keyword>
<feature type="transmembrane region" description="Helical" evidence="17">
    <location>
        <begin position="462"/>
        <end position="482"/>
    </location>
</feature>
<dbReference type="EMBL" id="NRJG01000007">
    <property type="protein sequence ID" value="RIY40465.1"/>
    <property type="molecule type" value="Genomic_DNA"/>
</dbReference>
<sequence length="530" mass="56578">MHIGIRKETQAHETRVAITPSGVARLLKLGYQVQVETNAGLASDYTDAMYKAAGATIVNTEQVYASDLLLSVNPLTLEQIALCKAQATIVSFVQPATNEALVNACLSKNITLLAMDMVPRISRAQAMDALSSLANIAGYRAVIEASAQYGRFLNGQITAAGKIAPAKVLVIGAGVAGLAAIGTAKNLGALVRAFDARPEVKEQVESMGAKFLTIDHVEQQKTNDGYTRSTSEEFNRKSAELYAAQAKDVDIIITTAAIPGKKAPVLLTKQMVDSMKPGSVIVDIAAATGGNCEYTQADQVVTTANGVKVVGYTNYQAMLGNQASELYSNNLLNLLALLTPEKNGELVLDQTDVIVRNMLVSLAISDAEQAQFLYPPPPISVSATTQSKPKEQATTKPAENPKVVVKRRLIKTAALAVAFFVYLYITRYLPAQFTDSLNVFVLASILGYFLIWNVHSALHTPLMSLTNALSGIVVIGVIYQVCSPDTTVIAKLLGLVGVFMAGCNIFGGFAVTQRMLKMFIKKDVPAKGGK</sequence>
<dbReference type="PANTHER" id="PTHR10160:SF19">
    <property type="entry name" value="PROTON-TRANSLOCATING NAD(P)(+) TRANSHYDROGENASE"/>
    <property type="match status" value="1"/>
</dbReference>
<comment type="similarity">
    <text evidence="3 16">Belongs to the AlaDH/PNT family.</text>
</comment>
<keyword evidence="11 17" id="KW-1133">Transmembrane helix</keyword>